<evidence type="ECO:0000256" key="2">
    <source>
        <dbReference type="ARBA" id="ARBA00021121"/>
    </source>
</evidence>
<evidence type="ECO:0000256" key="3">
    <source>
        <dbReference type="ARBA" id="ARBA00023274"/>
    </source>
</evidence>
<evidence type="ECO:0000256" key="1">
    <source>
        <dbReference type="ARBA" id="ARBA00006850"/>
    </source>
</evidence>
<protein>
    <recommendedName>
        <fullName evidence="2">Putative snRNP Sm-like protein</fullName>
    </recommendedName>
</protein>
<evidence type="ECO:0000313" key="5">
    <source>
        <dbReference type="EMBL" id="KXB08800.1"/>
    </source>
</evidence>
<comment type="caution">
    <text evidence="5">The sequence shown here is derived from an EMBL/GenBank/DDBJ whole genome shotgun (WGS) entry which is preliminary data.</text>
</comment>
<name>A0A133VQV0_9EURY</name>
<dbReference type="InterPro" id="IPR047575">
    <property type="entry name" value="Sm"/>
</dbReference>
<dbReference type="InterPro" id="IPR022901">
    <property type="entry name" value="snRNP_Sm-like_arc"/>
</dbReference>
<sequence length="75" mass="8353">MSSNRPFDALDNAIGSTVLVSLKWGGRIRGKLVSYDPHVNLFLQDAEEIREDEGTKRYGDMLIRGDSVVFISPAK</sequence>
<dbReference type="InterPro" id="IPR001163">
    <property type="entry name" value="Sm_dom_euk/arc"/>
</dbReference>
<dbReference type="SMART" id="SM00651">
    <property type="entry name" value="Sm"/>
    <property type="match status" value="1"/>
</dbReference>
<reference evidence="5 6" key="1">
    <citation type="journal article" date="2016" name="Sci. Rep.">
        <title>Metabolic traits of an uncultured archaeal lineage -MSBL1- from brine pools of the Red Sea.</title>
        <authorList>
            <person name="Mwirichia R."/>
            <person name="Alam I."/>
            <person name="Rashid M."/>
            <person name="Vinu M."/>
            <person name="Ba-Alawi W."/>
            <person name="Anthony Kamau A."/>
            <person name="Kamanda Ngugi D."/>
            <person name="Goker M."/>
            <person name="Klenk H.P."/>
            <person name="Bajic V."/>
            <person name="Stingl U."/>
        </authorList>
    </citation>
    <scope>NUCLEOTIDE SEQUENCE [LARGE SCALE GENOMIC DNA]</scope>
    <source>
        <strain evidence="5">SCGC-AAA382N08</strain>
    </source>
</reference>
<dbReference type="AlphaFoldDB" id="A0A133VQV0"/>
<dbReference type="CDD" id="cd01731">
    <property type="entry name" value="archaeal_Sm1"/>
    <property type="match status" value="1"/>
</dbReference>
<dbReference type="PANTHER" id="PTHR11021">
    <property type="entry name" value="SMALL NUCLEAR RIBONUCLEOPROTEIN F SNRNP-F"/>
    <property type="match status" value="1"/>
</dbReference>
<dbReference type="GO" id="GO:0000398">
    <property type="term" value="P:mRNA splicing, via spliceosome"/>
    <property type="evidence" value="ECO:0007669"/>
    <property type="project" value="InterPro"/>
</dbReference>
<dbReference type="PROSITE" id="PS52002">
    <property type="entry name" value="SM"/>
    <property type="match status" value="1"/>
</dbReference>
<dbReference type="InterPro" id="IPR016487">
    <property type="entry name" value="Lsm6/sSmF"/>
</dbReference>
<comment type="similarity">
    <text evidence="1">Belongs to the snRNP Sm proteins family.</text>
</comment>
<dbReference type="InterPro" id="IPR010920">
    <property type="entry name" value="LSM_dom_sf"/>
</dbReference>
<accession>A0A133VQV0</accession>
<dbReference type="EMBL" id="LHYJ01000002">
    <property type="protein sequence ID" value="KXB08800.1"/>
    <property type="molecule type" value="Genomic_DNA"/>
</dbReference>
<feature type="domain" description="Sm" evidence="4">
    <location>
        <begin position="5"/>
        <end position="75"/>
    </location>
</feature>
<dbReference type="SUPFAM" id="SSF50182">
    <property type="entry name" value="Sm-like ribonucleoproteins"/>
    <property type="match status" value="1"/>
</dbReference>
<evidence type="ECO:0000259" key="4">
    <source>
        <dbReference type="PROSITE" id="PS52002"/>
    </source>
</evidence>
<evidence type="ECO:0000313" key="6">
    <source>
        <dbReference type="Proteomes" id="UP000070175"/>
    </source>
</evidence>
<dbReference type="GO" id="GO:1990904">
    <property type="term" value="C:ribonucleoprotein complex"/>
    <property type="evidence" value="ECO:0007669"/>
    <property type="project" value="UniProtKB-KW"/>
</dbReference>
<dbReference type="GO" id="GO:0003723">
    <property type="term" value="F:RNA binding"/>
    <property type="evidence" value="ECO:0007669"/>
    <property type="project" value="InterPro"/>
</dbReference>
<dbReference type="Proteomes" id="UP000070175">
    <property type="component" value="Unassembled WGS sequence"/>
</dbReference>
<gene>
    <name evidence="5" type="ORF">AKJ56_00245</name>
</gene>
<organism evidence="5 6">
    <name type="scientific">candidate division MSBL1 archaeon SCGC-AAA382N08</name>
    <dbReference type="NCBI Taxonomy" id="1698285"/>
    <lineage>
        <taxon>Archaea</taxon>
        <taxon>Methanobacteriati</taxon>
        <taxon>Methanobacteriota</taxon>
        <taxon>candidate division MSBL1</taxon>
    </lineage>
</organism>
<proteinExistence type="inferred from homology"/>
<keyword evidence="6" id="KW-1185">Reference proteome</keyword>
<dbReference type="Gene3D" id="2.30.30.100">
    <property type="match status" value="1"/>
</dbReference>
<dbReference type="Pfam" id="PF01423">
    <property type="entry name" value="LSM"/>
    <property type="match status" value="1"/>
</dbReference>
<keyword evidence="3" id="KW-0687">Ribonucleoprotein</keyword>
<dbReference type="PANTHER" id="PTHR11021:SF0">
    <property type="entry name" value="SMALL NUCLEAR RIBONUCLEOPROTEIN F"/>
    <property type="match status" value="1"/>
</dbReference>